<dbReference type="InterPro" id="IPR005662">
    <property type="entry name" value="GTPase_Era-like"/>
</dbReference>
<dbReference type="GO" id="GO:0043024">
    <property type="term" value="F:ribosomal small subunit binding"/>
    <property type="evidence" value="ECO:0007669"/>
    <property type="project" value="TreeGrafter"/>
</dbReference>
<evidence type="ECO:0000256" key="7">
    <source>
        <dbReference type="PROSITE-ProRule" id="PRU01050"/>
    </source>
</evidence>
<keyword evidence="3 6" id="KW-0547">Nucleotide-binding</keyword>
<gene>
    <name evidence="6" type="primary">era</name>
    <name evidence="11" type="ORF">AVDCRST_MAG13-2898</name>
</gene>
<keyword evidence="6" id="KW-0963">Cytoplasm</keyword>
<dbReference type="PANTHER" id="PTHR42698:SF1">
    <property type="entry name" value="GTPASE ERA, MITOCHONDRIAL"/>
    <property type="match status" value="1"/>
</dbReference>
<feature type="region of interest" description="G2" evidence="7">
    <location>
        <begin position="42"/>
        <end position="46"/>
    </location>
</feature>
<evidence type="ECO:0000256" key="8">
    <source>
        <dbReference type="RuleBase" id="RU003761"/>
    </source>
</evidence>
<dbReference type="AlphaFoldDB" id="A0A6J4T3R5"/>
<comment type="function">
    <text evidence="6">An essential GTPase that binds both GDP and GTP, with rapid nucleotide exchange. Plays a role in 16S rRNA processing and 30S ribosomal subunit biogenesis and possibly also in cell cycle regulation and energy metabolism.</text>
</comment>
<feature type="domain" description="KH type-2" evidence="9">
    <location>
        <begin position="198"/>
        <end position="283"/>
    </location>
</feature>
<proteinExistence type="inferred from homology"/>
<evidence type="ECO:0000259" key="9">
    <source>
        <dbReference type="PROSITE" id="PS50823"/>
    </source>
</evidence>
<keyword evidence="6" id="KW-1003">Cell membrane</keyword>
<feature type="region of interest" description="G4" evidence="7">
    <location>
        <begin position="125"/>
        <end position="128"/>
    </location>
</feature>
<feature type="region of interest" description="G3" evidence="7">
    <location>
        <begin position="63"/>
        <end position="66"/>
    </location>
</feature>
<keyword evidence="4 6" id="KW-0694">RNA-binding</keyword>
<dbReference type="GO" id="GO:0005525">
    <property type="term" value="F:GTP binding"/>
    <property type="evidence" value="ECO:0007669"/>
    <property type="project" value="UniProtKB-UniRule"/>
</dbReference>
<evidence type="ECO:0000256" key="3">
    <source>
        <dbReference type="ARBA" id="ARBA00022741"/>
    </source>
</evidence>
<dbReference type="HAMAP" id="MF_00367">
    <property type="entry name" value="GTPase_Era"/>
    <property type="match status" value="1"/>
</dbReference>
<dbReference type="Pfam" id="PF01926">
    <property type="entry name" value="MMR_HSR1"/>
    <property type="match status" value="1"/>
</dbReference>
<dbReference type="Pfam" id="PF07650">
    <property type="entry name" value="KH_2"/>
    <property type="match status" value="1"/>
</dbReference>
<feature type="binding site" evidence="6">
    <location>
        <begin position="16"/>
        <end position="23"/>
    </location>
    <ligand>
        <name>GTP</name>
        <dbReference type="ChEBI" id="CHEBI:37565"/>
    </ligand>
</feature>
<evidence type="ECO:0000256" key="2">
    <source>
        <dbReference type="ARBA" id="ARBA00020484"/>
    </source>
</evidence>
<dbReference type="GO" id="GO:0005886">
    <property type="term" value="C:plasma membrane"/>
    <property type="evidence" value="ECO:0007669"/>
    <property type="project" value="UniProtKB-SubCell"/>
</dbReference>
<dbReference type="Gene3D" id="3.40.50.300">
    <property type="entry name" value="P-loop containing nucleotide triphosphate hydrolases"/>
    <property type="match status" value="1"/>
</dbReference>
<dbReference type="PANTHER" id="PTHR42698">
    <property type="entry name" value="GTPASE ERA"/>
    <property type="match status" value="1"/>
</dbReference>
<keyword evidence="6" id="KW-0690">Ribosome biogenesis</keyword>
<dbReference type="SUPFAM" id="SSF52540">
    <property type="entry name" value="P-loop containing nucleoside triphosphate hydrolases"/>
    <property type="match status" value="1"/>
</dbReference>
<feature type="region of interest" description="G1" evidence="7">
    <location>
        <begin position="16"/>
        <end position="23"/>
    </location>
</feature>
<dbReference type="InterPro" id="IPR005225">
    <property type="entry name" value="Small_GTP-bd"/>
</dbReference>
<dbReference type="EMBL" id="CADCVO010000467">
    <property type="protein sequence ID" value="CAA9512824.1"/>
    <property type="molecule type" value="Genomic_DNA"/>
</dbReference>
<dbReference type="InterPro" id="IPR027417">
    <property type="entry name" value="P-loop_NTPase"/>
</dbReference>
<protein>
    <recommendedName>
        <fullName evidence="2 6">GTPase Era</fullName>
    </recommendedName>
</protein>
<dbReference type="PROSITE" id="PS50823">
    <property type="entry name" value="KH_TYPE_2"/>
    <property type="match status" value="1"/>
</dbReference>
<dbReference type="InterPro" id="IPR030388">
    <property type="entry name" value="G_ERA_dom"/>
</dbReference>
<dbReference type="GO" id="GO:0000028">
    <property type="term" value="P:ribosomal small subunit assembly"/>
    <property type="evidence" value="ECO:0007669"/>
    <property type="project" value="TreeGrafter"/>
</dbReference>
<evidence type="ECO:0000256" key="6">
    <source>
        <dbReference type="HAMAP-Rule" id="MF_00367"/>
    </source>
</evidence>
<dbReference type="CDD" id="cd22534">
    <property type="entry name" value="KH-II_Era"/>
    <property type="match status" value="1"/>
</dbReference>
<dbReference type="InterPro" id="IPR015946">
    <property type="entry name" value="KH_dom-like_a/b"/>
</dbReference>
<name>A0A6J4T3R5_9ACTN</name>
<dbReference type="NCBIfam" id="TIGR00436">
    <property type="entry name" value="era"/>
    <property type="match status" value="1"/>
</dbReference>
<dbReference type="GO" id="GO:0070181">
    <property type="term" value="F:small ribosomal subunit rRNA binding"/>
    <property type="evidence" value="ECO:0007669"/>
    <property type="project" value="UniProtKB-UniRule"/>
</dbReference>
<dbReference type="PRINTS" id="PR00326">
    <property type="entry name" value="GTP1OBG"/>
</dbReference>
<dbReference type="InterPro" id="IPR004044">
    <property type="entry name" value="KH_dom_type_2"/>
</dbReference>
<comment type="similarity">
    <text evidence="1 6 7 8">Belongs to the TRAFAC class TrmE-Era-EngA-EngB-Septin-like GTPase superfamily. Era GTPase family.</text>
</comment>
<dbReference type="SUPFAM" id="SSF54814">
    <property type="entry name" value="Prokaryotic type KH domain (KH-domain type II)"/>
    <property type="match status" value="1"/>
</dbReference>
<comment type="subcellular location">
    <subcellularLocation>
        <location evidence="6">Cytoplasm</location>
    </subcellularLocation>
    <subcellularLocation>
        <location evidence="6">Cell membrane</location>
        <topology evidence="6">Peripheral membrane protein</topology>
    </subcellularLocation>
</comment>
<dbReference type="GO" id="GO:0005829">
    <property type="term" value="C:cytosol"/>
    <property type="evidence" value="ECO:0007669"/>
    <property type="project" value="TreeGrafter"/>
</dbReference>
<dbReference type="InterPro" id="IPR006073">
    <property type="entry name" value="GTP-bd"/>
</dbReference>
<dbReference type="NCBIfam" id="NF000908">
    <property type="entry name" value="PRK00089.1"/>
    <property type="match status" value="1"/>
</dbReference>
<dbReference type="PROSITE" id="PS51713">
    <property type="entry name" value="G_ERA"/>
    <property type="match status" value="1"/>
</dbReference>
<organism evidence="11">
    <name type="scientific">uncultured Solirubrobacteraceae bacterium</name>
    <dbReference type="NCBI Taxonomy" id="1162706"/>
    <lineage>
        <taxon>Bacteria</taxon>
        <taxon>Bacillati</taxon>
        <taxon>Actinomycetota</taxon>
        <taxon>Thermoleophilia</taxon>
        <taxon>Solirubrobacterales</taxon>
        <taxon>Solirubrobacteraceae</taxon>
        <taxon>environmental samples</taxon>
    </lineage>
</organism>
<dbReference type="CDD" id="cd04163">
    <property type="entry name" value="Era"/>
    <property type="match status" value="1"/>
</dbReference>
<keyword evidence="6" id="KW-0472">Membrane</keyword>
<feature type="binding site" evidence="6">
    <location>
        <begin position="125"/>
        <end position="128"/>
    </location>
    <ligand>
        <name>GTP</name>
        <dbReference type="ChEBI" id="CHEBI:37565"/>
    </ligand>
</feature>
<evidence type="ECO:0000256" key="4">
    <source>
        <dbReference type="ARBA" id="ARBA00022884"/>
    </source>
</evidence>
<keyword evidence="5 6" id="KW-0342">GTP-binding</keyword>
<evidence type="ECO:0000256" key="1">
    <source>
        <dbReference type="ARBA" id="ARBA00007921"/>
    </source>
</evidence>
<dbReference type="NCBIfam" id="TIGR00231">
    <property type="entry name" value="small_GTP"/>
    <property type="match status" value="1"/>
</dbReference>
<feature type="domain" description="Era-type G" evidence="10">
    <location>
        <begin position="8"/>
        <end position="175"/>
    </location>
</feature>
<evidence type="ECO:0000313" key="11">
    <source>
        <dbReference type="EMBL" id="CAA9512824.1"/>
    </source>
</evidence>
<dbReference type="InterPro" id="IPR009019">
    <property type="entry name" value="KH_sf_prok-type"/>
</dbReference>
<keyword evidence="6" id="KW-0699">rRNA-binding</keyword>
<dbReference type="Gene3D" id="3.30.300.20">
    <property type="match status" value="1"/>
</dbReference>
<comment type="subunit">
    <text evidence="6">Monomer.</text>
</comment>
<reference evidence="11" key="1">
    <citation type="submission" date="2020-02" db="EMBL/GenBank/DDBJ databases">
        <authorList>
            <person name="Meier V. D."/>
        </authorList>
    </citation>
    <scope>NUCLEOTIDE SEQUENCE</scope>
    <source>
        <strain evidence="11">AVDCRST_MAG13</strain>
    </source>
</reference>
<feature type="region of interest" description="G5" evidence="7">
    <location>
        <begin position="154"/>
        <end position="156"/>
    </location>
</feature>
<sequence length="298" mass="32136">MSAPPATRAGFVALAGRPNVGKSTLVNAMVGRKVAIVSDKPQTTRRAIRGVSTGEHVQLVLVDLPGVQRPRDALTQRMQSRVERELADADAALMVLNGEEGVGPGDRFIAASLAGARVPVVIAVNKVDRLDRARTVTVLSAAAELGIADDIFPVSARTGAGLLELRAHLGALVPESPFYFPADERSDQSDNTLLAELVREQVLRRTFQEVPHAVEVVVDDIDEPRDGLTRVHALVWVEQESQKGIVIGAGGRMIKAIGTAARKELERELATRVHLDLSVRVRRGWRGDEGALDRLGIE</sequence>
<evidence type="ECO:0000256" key="5">
    <source>
        <dbReference type="ARBA" id="ARBA00023134"/>
    </source>
</evidence>
<accession>A0A6J4T3R5</accession>
<evidence type="ECO:0000259" key="10">
    <source>
        <dbReference type="PROSITE" id="PS51713"/>
    </source>
</evidence>
<comment type="caution">
    <text evidence="6">Lacks conserved residue(s) required for the propagation of feature annotation.</text>
</comment>
<dbReference type="GO" id="GO:0003924">
    <property type="term" value="F:GTPase activity"/>
    <property type="evidence" value="ECO:0007669"/>
    <property type="project" value="UniProtKB-UniRule"/>
</dbReference>